<proteinExistence type="predicted"/>
<accession>A0ACB7HAY9</accession>
<sequence>MALMPCECEIGSKPVYFFSPFSSSFLLLHEPFSTSWRPISILSRQEEASPNWIVGYPLPFGVLVDRSL</sequence>
<name>A0ACB7HAY9_MANES</name>
<reference evidence="2" key="1">
    <citation type="journal article" date="2016" name="Nat. Biotechnol.">
        <title>Sequencing wild and cultivated cassava and related species reveals extensive interspecific hybridization and genetic diversity.</title>
        <authorList>
            <person name="Bredeson J.V."/>
            <person name="Lyons J.B."/>
            <person name="Prochnik S.E."/>
            <person name="Wu G.A."/>
            <person name="Ha C.M."/>
            <person name="Edsinger-Gonzales E."/>
            <person name="Grimwood J."/>
            <person name="Schmutz J."/>
            <person name="Rabbi I.Y."/>
            <person name="Egesi C."/>
            <person name="Nauluvula P."/>
            <person name="Lebot V."/>
            <person name="Ndunguru J."/>
            <person name="Mkamilo G."/>
            <person name="Bart R.S."/>
            <person name="Setter T.L."/>
            <person name="Gleadow R.M."/>
            <person name="Kulakow P."/>
            <person name="Ferguson M.E."/>
            <person name="Rounsley S."/>
            <person name="Rokhsar D.S."/>
        </authorList>
    </citation>
    <scope>NUCLEOTIDE SEQUENCE [LARGE SCALE GENOMIC DNA]</scope>
    <source>
        <strain evidence="2">cv. AM560-2</strain>
    </source>
</reference>
<dbReference type="EMBL" id="CM004394">
    <property type="protein sequence ID" value="KAG8649762.1"/>
    <property type="molecule type" value="Genomic_DNA"/>
</dbReference>
<keyword evidence="2" id="KW-1185">Reference proteome</keyword>
<evidence type="ECO:0000313" key="2">
    <source>
        <dbReference type="Proteomes" id="UP000091857"/>
    </source>
</evidence>
<evidence type="ECO:0000313" key="1">
    <source>
        <dbReference type="EMBL" id="KAG8649762.1"/>
    </source>
</evidence>
<protein>
    <submittedName>
        <fullName evidence="1">Uncharacterized protein</fullName>
    </submittedName>
</protein>
<gene>
    <name evidence="1" type="ORF">MANES_08G136850v8</name>
</gene>
<organism evidence="1 2">
    <name type="scientific">Manihot esculenta</name>
    <name type="common">Cassava</name>
    <name type="synonym">Jatropha manihot</name>
    <dbReference type="NCBI Taxonomy" id="3983"/>
    <lineage>
        <taxon>Eukaryota</taxon>
        <taxon>Viridiplantae</taxon>
        <taxon>Streptophyta</taxon>
        <taxon>Embryophyta</taxon>
        <taxon>Tracheophyta</taxon>
        <taxon>Spermatophyta</taxon>
        <taxon>Magnoliopsida</taxon>
        <taxon>eudicotyledons</taxon>
        <taxon>Gunneridae</taxon>
        <taxon>Pentapetalae</taxon>
        <taxon>rosids</taxon>
        <taxon>fabids</taxon>
        <taxon>Malpighiales</taxon>
        <taxon>Euphorbiaceae</taxon>
        <taxon>Crotonoideae</taxon>
        <taxon>Manihoteae</taxon>
        <taxon>Manihot</taxon>
    </lineage>
</organism>
<dbReference type="Proteomes" id="UP000091857">
    <property type="component" value="Chromosome 8"/>
</dbReference>
<comment type="caution">
    <text evidence="1">The sequence shown here is derived from an EMBL/GenBank/DDBJ whole genome shotgun (WGS) entry which is preliminary data.</text>
</comment>